<protein>
    <submittedName>
        <fullName evidence="4 5">Outer membrane protein</fullName>
    </submittedName>
</protein>
<accession>A0AAJ5JYN2</accession>
<feature type="chain" id="PRO_5042616044" evidence="3">
    <location>
        <begin position="20"/>
        <end position="158"/>
    </location>
</feature>
<feature type="signal peptide" evidence="3">
    <location>
        <begin position="1"/>
        <end position="19"/>
    </location>
</feature>
<dbReference type="Proteomes" id="UP000536909">
    <property type="component" value="Unassembled WGS sequence"/>
</dbReference>
<evidence type="ECO:0000256" key="1">
    <source>
        <dbReference type="ARBA" id="ARBA00009091"/>
    </source>
</evidence>
<reference evidence="4 7" key="2">
    <citation type="submission" date="2020-08" db="EMBL/GenBank/DDBJ databases">
        <title>Genomic Encyclopedia of Type Strains, Phase IV (KMG-IV): sequencing the most valuable type-strain genomes for metagenomic binning, comparative biology and taxonomic classification.</title>
        <authorList>
            <person name="Goeker M."/>
        </authorList>
    </citation>
    <scope>NUCLEOTIDE SEQUENCE [LARGE SCALE GENOMIC DNA]</scope>
    <source>
        <strain evidence="4 7">DSM 105434</strain>
    </source>
</reference>
<name>A0AAJ5JYN2_9DEIO</name>
<dbReference type="GO" id="GO:0050821">
    <property type="term" value="P:protein stabilization"/>
    <property type="evidence" value="ECO:0007669"/>
    <property type="project" value="TreeGrafter"/>
</dbReference>
<evidence type="ECO:0000313" key="5">
    <source>
        <dbReference type="EMBL" id="TLK21579.1"/>
    </source>
</evidence>
<evidence type="ECO:0000313" key="7">
    <source>
        <dbReference type="Proteomes" id="UP000536909"/>
    </source>
</evidence>
<dbReference type="EMBL" id="JACHFV010000006">
    <property type="protein sequence ID" value="MBB5295313.1"/>
    <property type="molecule type" value="Genomic_DNA"/>
</dbReference>
<dbReference type="AlphaFoldDB" id="A0AAJ5JYN2"/>
<dbReference type="Pfam" id="PF03938">
    <property type="entry name" value="OmpH"/>
    <property type="match status" value="1"/>
</dbReference>
<keyword evidence="2 3" id="KW-0732">Signal</keyword>
<proteinExistence type="inferred from homology"/>
<sequence length="158" mass="16819">MRNAFLILPLALLATVPHAQQRGSRVGFVDVQQAVAALPGSSTYLNLTKKLDADLKAKQTNLQNLAAKAASTRSAADRQALQKAQQSFVSAQRDAQKRLEGEFKPLASRINSAVASVAKSNGYSVVMDRRVAAQSNLVVYANNAATDLTAAVVKALKK</sequence>
<dbReference type="InterPro" id="IPR024930">
    <property type="entry name" value="Skp_dom_sf"/>
</dbReference>
<dbReference type="Proteomes" id="UP000308000">
    <property type="component" value="Unassembled WGS sequence"/>
</dbReference>
<dbReference type="SUPFAM" id="SSF111384">
    <property type="entry name" value="OmpH-like"/>
    <property type="match status" value="1"/>
</dbReference>
<keyword evidence="7" id="KW-1185">Reference proteome</keyword>
<dbReference type="Gene3D" id="3.30.910.20">
    <property type="entry name" value="Skp domain"/>
    <property type="match status" value="1"/>
</dbReference>
<dbReference type="EMBL" id="VBRC01000021">
    <property type="protein sequence ID" value="TLK21579.1"/>
    <property type="molecule type" value="Genomic_DNA"/>
</dbReference>
<evidence type="ECO:0000313" key="6">
    <source>
        <dbReference type="Proteomes" id="UP000308000"/>
    </source>
</evidence>
<organism evidence="5 6">
    <name type="scientific">Deinococcus metallilatus</name>
    <dbReference type="NCBI Taxonomy" id="1211322"/>
    <lineage>
        <taxon>Bacteria</taxon>
        <taxon>Thermotogati</taxon>
        <taxon>Deinococcota</taxon>
        <taxon>Deinococci</taxon>
        <taxon>Deinococcales</taxon>
        <taxon>Deinococcaceae</taxon>
        <taxon>Deinococcus</taxon>
    </lineage>
</organism>
<evidence type="ECO:0000313" key="4">
    <source>
        <dbReference type="EMBL" id="MBB5295313.1"/>
    </source>
</evidence>
<dbReference type="InterPro" id="IPR005632">
    <property type="entry name" value="Chaperone_Skp"/>
</dbReference>
<comment type="caution">
    <text evidence="5">The sequence shown here is derived from an EMBL/GenBank/DDBJ whole genome shotgun (WGS) entry which is preliminary data.</text>
</comment>
<comment type="similarity">
    <text evidence="1">Belongs to the Skp family.</text>
</comment>
<reference evidence="5 6" key="1">
    <citation type="submission" date="2019-04" db="EMBL/GenBank/DDBJ databases">
        <title>Deinococcus metalilatus MA1002 mutant No.5.</title>
        <authorList>
            <person name="Park W."/>
            <person name="Park C."/>
        </authorList>
    </citation>
    <scope>NUCLEOTIDE SEQUENCE [LARGE SCALE GENOMIC DNA]</scope>
    <source>
        <strain evidence="5 6">MA1002-m5</strain>
    </source>
</reference>
<dbReference type="PANTHER" id="PTHR35089:SF1">
    <property type="entry name" value="CHAPERONE PROTEIN SKP"/>
    <property type="match status" value="1"/>
</dbReference>
<gene>
    <name evidence="5" type="ORF">FCS05_18850</name>
    <name evidence="4" type="ORF">HNQ10_002139</name>
</gene>
<dbReference type="SMART" id="SM00935">
    <property type="entry name" value="OmpH"/>
    <property type="match status" value="1"/>
</dbReference>
<evidence type="ECO:0000256" key="3">
    <source>
        <dbReference type="SAM" id="SignalP"/>
    </source>
</evidence>
<dbReference type="PANTHER" id="PTHR35089">
    <property type="entry name" value="CHAPERONE PROTEIN SKP"/>
    <property type="match status" value="1"/>
</dbReference>
<dbReference type="GO" id="GO:0051082">
    <property type="term" value="F:unfolded protein binding"/>
    <property type="evidence" value="ECO:0007669"/>
    <property type="project" value="InterPro"/>
</dbReference>
<evidence type="ECO:0000256" key="2">
    <source>
        <dbReference type="ARBA" id="ARBA00022729"/>
    </source>
</evidence>
<dbReference type="GO" id="GO:0005829">
    <property type="term" value="C:cytosol"/>
    <property type="evidence" value="ECO:0007669"/>
    <property type="project" value="TreeGrafter"/>
</dbReference>
<dbReference type="RefSeq" id="WP_129118799.1">
    <property type="nucleotide sequence ID" value="NZ_BSUI01000010.1"/>
</dbReference>